<dbReference type="EMBL" id="BMZO01000002">
    <property type="protein sequence ID" value="GHC65608.1"/>
    <property type="molecule type" value="Genomic_DNA"/>
</dbReference>
<protein>
    <recommendedName>
        <fullName evidence="3">Magnesium transport protein CorA</fullName>
    </recommendedName>
</protein>
<comment type="catalytic activity">
    <reaction evidence="12">
        <text>Mg(2+)(in) = Mg(2+)(out)</text>
        <dbReference type="Rhea" id="RHEA:29827"/>
        <dbReference type="ChEBI" id="CHEBI:18420"/>
    </reaction>
</comment>
<comment type="subcellular location">
    <subcellularLocation>
        <location evidence="1">Cell inner membrane</location>
        <topology evidence="1">Multi-pass membrane protein</topology>
    </subcellularLocation>
</comment>
<dbReference type="SUPFAM" id="SSF144083">
    <property type="entry name" value="Magnesium transport protein CorA, transmembrane region"/>
    <property type="match status" value="1"/>
</dbReference>
<evidence type="ECO:0000256" key="13">
    <source>
        <dbReference type="SAM" id="Phobius"/>
    </source>
</evidence>
<feature type="transmembrane region" description="Helical" evidence="13">
    <location>
        <begin position="294"/>
        <end position="314"/>
    </location>
</feature>
<dbReference type="Gene3D" id="3.30.460.20">
    <property type="entry name" value="CorA soluble domain-like"/>
    <property type="match status" value="1"/>
</dbReference>
<evidence type="ECO:0000256" key="6">
    <source>
        <dbReference type="ARBA" id="ARBA00022519"/>
    </source>
</evidence>
<dbReference type="CDD" id="cd12837">
    <property type="entry name" value="EcCorA-like_u1"/>
    <property type="match status" value="1"/>
</dbReference>
<name>A0A8J3GGI3_9HYPH</name>
<evidence type="ECO:0000313" key="14">
    <source>
        <dbReference type="EMBL" id="GHC65608.1"/>
    </source>
</evidence>
<dbReference type="RefSeq" id="WP_189488186.1">
    <property type="nucleotide sequence ID" value="NZ_BMZO01000002.1"/>
</dbReference>
<evidence type="ECO:0000256" key="10">
    <source>
        <dbReference type="ARBA" id="ARBA00023065"/>
    </source>
</evidence>
<gene>
    <name evidence="14" type="primary">corA</name>
    <name evidence="14" type="ORF">GCM10010136_08420</name>
</gene>
<evidence type="ECO:0000256" key="5">
    <source>
        <dbReference type="ARBA" id="ARBA00022475"/>
    </source>
</evidence>
<evidence type="ECO:0000256" key="2">
    <source>
        <dbReference type="ARBA" id="ARBA00009765"/>
    </source>
</evidence>
<dbReference type="InterPro" id="IPR050829">
    <property type="entry name" value="CorA_MIT"/>
</dbReference>
<accession>A0A8J3GGI3</accession>
<keyword evidence="15" id="KW-1185">Reference proteome</keyword>
<dbReference type="Proteomes" id="UP000641137">
    <property type="component" value="Unassembled WGS sequence"/>
</dbReference>
<evidence type="ECO:0000256" key="9">
    <source>
        <dbReference type="ARBA" id="ARBA00022989"/>
    </source>
</evidence>
<keyword evidence="11 13" id="KW-0472">Membrane</keyword>
<feature type="transmembrane region" description="Helical" evidence="13">
    <location>
        <begin position="258"/>
        <end position="282"/>
    </location>
</feature>
<evidence type="ECO:0000256" key="3">
    <source>
        <dbReference type="ARBA" id="ARBA00019439"/>
    </source>
</evidence>
<dbReference type="InterPro" id="IPR045861">
    <property type="entry name" value="CorA_cytoplasmic_dom"/>
</dbReference>
<keyword evidence="5" id="KW-1003">Cell membrane</keyword>
<keyword evidence="9 13" id="KW-1133">Transmembrane helix</keyword>
<reference evidence="14" key="1">
    <citation type="journal article" date="2014" name="Int. J. Syst. Evol. Microbiol.">
        <title>Complete genome sequence of Corynebacterium casei LMG S-19264T (=DSM 44701T), isolated from a smear-ripened cheese.</title>
        <authorList>
            <consortium name="US DOE Joint Genome Institute (JGI-PGF)"/>
            <person name="Walter F."/>
            <person name="Albersmeier A."/>
            <person name="Kalinowski J."/>
            <person name="Ruckert C."/>
        </authorList>
    </citation>
    <scope>NUCLEOTIDE SEQUENCE</scope>
    <source>
        <strain evidence="14">KCTC 42097</strain>
    </source>
</reference>
<dbReference type="GO" id="GO:0015087">
    <property type="term" value="F:cobalt ion transmembrane transporter activity"/>
    <property type="evidence" value="ECO:0007669"/>
    <property type="project" value="TreeGrafter"/>
</dbReference>
<evidence type="ECO:0000256" key="12">
    <source>
        <dbReference type="ARBA" id="ARBA00034269"/>
    </source>
</evidence>
<evidence type="ECO:0000313" key="15">
    <source>
        <dbReference type="Proteomes" id="UP000641137"/>
    </source>
</evidence>
<sequence>MLQAYVVSGGKLVPTPLEEGVRPVWIDLFNPSEESMRTAEVAVPHIEVPTRDEMEEIELSSRLYVYQGAIYLTAVLPTKADTDQPELVPITFVLSGQQLVTIRFHEPKALMTFAQRTQFTTIACNDGEDILIGLLESIIEHLADHLERVGREIDLVGRVIFNKAVGHSSKRNDELLSVLHQIGAKEEFASRMRESLTTLVRLPPFLLVQPGRSKENKGRLKSVSRDMDALVRHADFLSQKVAFLLDATLGMIGVEQNAIIKIVSVAAVVFLPPTLVASIYGMNFDIMPELKWALGYPMALGMMAVAAILPYLYFKKKGWL</sequence>
<evidence type="ECO:0000256" key="8">
    <source>
        <dbReference type="ARBA" id="ARBA00022842"/>
    </source>
</evidence>
<proteinExistence type="inferred from homology"/>
<dbReference type="GO" id="GO:0015099">
    <property type="term" value="F:nickel cation transmembrane transporter activity"/>
    <property type="evidence" value="ECO:0007669"/>
    <property type="project" value="TreeGrafter"/>
</dbReference>
<evidence type="ECO:0000256" key="1">
    <source>
        <dbReference type="ARBA" id="ARBA00004429"/>
    </source>
</evidence>
<keyword evidence="6" id="KW-0997">Cell inner membrane</keyword>
<keyword evidence="7 13" id="KW-0812">Transmembrane</keyword>
<dbReference type="FunFam" id="1.20.58.340:FF:000001">
    <property type="entry name" value="Magnesium transport protein CorA"/>
    <property type="match status" value="1"/>
</dbReference>
<dbReference type="Gene3D" id="1.20.58.340">
    <property type="entry name" value="Magnesium transport protein CorA, transmembrane region"/>
    <property type="match status" value="1"/>
</dbReference>
<dbReference type="Pfam" id="PF01544">
    <property type="entry name" value="CorA"/>
    <property type="match status" value="1"/>
</dbReference>
<keyword evidence="8" id="KW-0460">Magnesium</keyword>
<dbReference type="PANTHER" id="PTHR47685:SF1">
    <property type="entry name" value="MAGNESIUM TRANSPORT PROTEIN CORA"/>
    <property type="match status" value="1"/>
</dbReference>
<evidence type="ECO:0000256" key="7">
    <source>
        <dbReference type="ARBA" id="ARBA00022692"/>
    </source>
</evidence>
<dbReference type="SUPFAM" id="SSF143865">
    <property type="entry name" value="CorA soluble domain-like"/>
    <property type="match status" value="1"/>
</dbReference>
<reference evidence="14" key="2">
    <citation type="submission" date="2020-09" db="EMBL/GenBank/DDBJ databases">
        <authorList>
            <person name="Sun Q."/>
            <person name="Kim S."/>
        </authorList>
    </citation>
    <scope>NUCLEOTIDE SEQUENCE</scope>
    <source>
        <strain evidence="14">KCTC 42097</strain>
    </source>
</reference>
<evidence type="ECO:0000256" key="11">
    <source>
        <dbReference type="ARBA" id="ARBA00023136"/>
    </source>
</evidence>
<comment type="similarity">
    <text evidence="2">Belongs to the CorA metal ion transporter (MIT) (TC 1.A.35) family.</text>
</comment>
<dbReference type="PANTHER" id="PTHR47685">
    <property type="entry name" value="MAGNESIUM TRANSPORT PROTEIN CORA"/>
    <property type="match status" value="1"/>
</dbReference>
<keyword evidence="10" id="KW-0406">Ion transport</keyword>
<dbReference type="GO" id="GO:0005886">
    <property type="term" value="C:plasma membrane"/>
    <property type="evidence" value="ECO:0007669"/>
    <property type="project" value="UniProtKB-SubCell"/>
</dbReference>
<dbReference type="GO" id="GO:0015095">
    <property type="term" value="F:magnesium ion transmembrane transporter activity"/>
    <property type="evidence" value="ECO:0007669"/>
    <property type="project" value="TreeGrafter"/>
</dbReference>
<keyword evidence="4" id="KW-0813">Transport</keyword>
<dbReference type="InterPro" id="IPR002523">
    <property type="entry name" value="MgTranspt_CorA/ZnTranspt_ZntB"/>
</dbReference>
<evidence type="ECO:0000256" key="4">
    <source>
        <dbReference type="ARBA" id="ARBA00022448"/>
    </source>
</evidence>
<comment type="caution">
    <text evidence="14">The sequence shown here is derived from an EMBL/GenBank/DDBJ whole genome shotgun (WGS) entry which is preliminary data.</text>
</comment>
<dbReference type="AlphaFoldDB" id="A0A8J3GGI3"/>
<dbReference type="InterPro" id="IPR045863">
    <property type="entry name" value="CorA_TM1_TM2"/>
</dbReference>
<organism evidence="14 15">
    <name type="scientific">Limoniibacter endophyticus</name>
    <dbReference type="NCBI Taxonomy" id="1565040"/>
    <lineage>
        <taxon>Bacteria</taxon>
        <taxon>Pseudomonadati</taxon>
        <taxon>Pseudomonadota</taxon>
        <taxon>Alphaproteobacteria</taxon>
        <taxon>Hyphomicrobiales</taxon>
        <taxon>Bartonellaceae</taxon>
        <taxon>Limoniibacter</taxon>
    </lineage>
</organism>